<dbReference type="EMBL" id="JADOXO010000403">
    <property type="protein sequence ID" value="KAF9805163.1"/>
    <property type="molecule type" value="Genomic_DNA"/>
</dbReference>
<dbReference type="Proteomes" id="UP000639403">
    <property type="component" value="Unassembled WGS sequence"/>
</dbReference>
<reference evidence="3" key="1">
    <citation type="submission" date="2020-11" db="EMBL/GenBank/DDBJ databases">
        <authorList>
            <person name="Koelle M."/>
            <person name="Horta M.A.C."/>
            <person name="Nowrousian M."/>
            <person name="Ohm R.A."/>
            <person name="Benz P."/>
            <person name="Pilgard A."/>
        </authorList>
    </citation>
    <scope>NUCLEOTIDE SEQUENCE</scope>
    <source>
        <strain evidence="3">FPRL280</strain>
    </source>
</reference>
<evidence type="ECO:0000313" key="4">
    <source>
        <dbReference type="Proteomes" id="UP000639403"/>
    </source>
</evidence>
<proteinExistence type="predicted"/>
<protein>
    <submittedName>
        <fullName evidence="3">Uncharacterized protein</fullName>
    </submittedName>
</protein>
<feature type="region of interest" description="Disordered" evidence="2">
    <location>
        <begin position="1"/>
        <end position="39"/>
    </location>
</feature>
<keyword evidence="1" id="KW-0175">Coiled coil</keyword>
<gene>
    <name evidence="3" type="ORF">IEO21_09182</name>
</gene>
<dbReference type="AlphaFoldDB" id="A0A8H7NVA6"/>
<name>A0A8H7NVA6_9APHY</name>
<feature type="compositionally biased region" description="Low complexity" evidence="2">
    <location>
        <begin position="9"/>
        <end position="25"/>
    </location>
</feature>
<feature type="coiled-coil region" evidence="1">
    <location>
        <begin position="85"/>
        <end position="144"/>
    </location>
</feature>
<evidence type="ECO:0000313" key="3">
    <source>
        <dbReference type="EMBL" id="KAF9805163.1"/>
    </source>
</evidence>
<evidence type="ECO:0000256" key="2">
    <source>
        <dbReference type="SAM" id="MobiDB-lite"/>
    </source>
</evidence>
<evidence type="ECO:0000256" key="1">
    <source>
        <dbReference type="SAM" id="Coils"/>
    </source>
</evidence>
<sequence length="189" mass="20398">MKTRRKSKAAAAAAVEAATAASTRENSPAPAPAPLAPGAPISVAIPEDVDADILSNLLPDVDLSSPSSDVILSLYRLVVAQATESDATQRELEEARADIERKDVELDQALQDRDYAASELESTLDSVRKELEQVKQEKEELGTSCAIAGARLVDIPLQLSPVPHCRHNLHRYQRHNQCLLLRSSLSSIG</sequence>
<accession>A0A8H7NVA6</accession>
<reference evidence="3" key="2">
    <citation type="journal article" name="Front. Microbiol.">
        <title>Degradative Capacity of Two Strains of Rhodonia placenta: From Phenotype to Genotype.</title>
        <authorList>
            <person name="Kolle M."/>
            <person name="Horta M.A.C."/>
            <person name="Nowrousian M."/>
            <person name="Ohm R.A."/>
            <person name="Benz J.P."/>
            <person name="Pilgard A."/>
        </authorList>
    </citation>
    <scope>NUCLEOTIDE SEQUENCE</scope>
    <source>
        <strain evidence="3">FPRL280</strain>
    </source>
</reference>
<organism evidence="3 4">
    <name type="scientific">Rhodonia placenta</name>
    <dbReference type="NCBI Taxonomy" id="104341"/>
    <lineage>
        <taxon>Eukaryota</taxon>
        <taxon>Fungi</taxon>
        <taxon>Dikarya</taxon>
        <taxon>Basidiomycota</taxon>
        <taxon>Agaricomycotina</taxon>
        <taxon>Agaricomycetes</taxon>
        <taxon>Polyporales</taxon>
        <taxon>Adustoporiaceae</taxon>
        <taxon>Rhodonia</taxon>
    </lineage>
</organism>
<comment type="caution">
    <text evidence="3">The sequence shown here is derived from an EMBL/GenBank/DDBJ whole genome shotgun (WGS) entry which is preliminary data.</text>
</comment>